<accession>A0A1V8RRX1</accession>
<dbReference type="SUPFAM" id="SSF51182">
    <property type="entry name" value="RmlC-like cupins"/>
    <property type="match status" value="1"/>
</dbReference>
<dbReference type="Proteomes" id="UP000191905">
    <property type="component" value="Unassembled WGS sequence"/>
</dbReference>
<dbReference type="CDD" id="cd20293">
    <property type="entry name" value="cupin_HutD_N"/>
    <property type="match status" value="1"/>
</dbReference>
<dbReference type="AlphaFoldDB" id="A0A1V8RRX1"/>
<sequence>MRILRADDYRSMPWKNGGGVTTEIAVSPADASLDSFDWRVSMANVASDGPFSLFAGIDRTLSVLEGEGIRLAIDGQEPLTLDRRSPPLSFPADRAISGMLVAGPIIDLNVMTRRTRMRHQVERASVNAAFDFSAEGGIGMILCHEGGIEIDGSSIGPGETLWLVANDGPLCVIPRPSATVFLIRIHDEDATN</sequence>
<proteinExistence type="predicted"/>
<name>A0A1V8RRX1_9HYPH</name>
<protein>
    <submittedName>
        <fullName evidence="1">HutD-family protein</fullName>
    </submittedName>
</protein>
<dbReference type="RefSeq" id="WP_080919450.1">
    <property type="nucleotide sequence ID" value="NZ_MDET01000012.1"/>
</dbReference>
<dbReference type="PANTHER" id="PTHR37943">
    <property type="entry name" value="PROTEIN VES"/>
    <property type="match status" value="1"/>
</dbReference>
<evidence type="ECO:0000313" key="2">
    <source>
        <dbReference type="Proteomes" id="UP000191905"/>
    </source>
</evidence>
<dbReference type="OrthoDB" id="9800082at2"/>
<evidence type="ECO:0000313" key="1">
    <source>
        <dbReference type="EMBL" id="OQM75905.1"/>
    </source>
</evidence>
<reference evidence="1 2" key="1">
    <citation type="journal article" date="2016" name="Int. J. Syst. Evol. Microbiol.">
        <title>Pseudaminobacter manganicus sp. nov., isolated from sludge of a manganese mine.</title>
        <authorList>
            <person name="Li J."/>
            <person name="Huang J."/>
            <person name="Liao S."/>
            <person name="Wang G."/>
        </authorList>
    </citation>
    <scope>NUCLEOTIDE SEQUENCE [LARGE SCALE GENOMIC DNA]</scope>
    <source>
        <strain evidence="1 2">JH-7</strain>
    </source>
</reference>
<comment type="caution">
    <text evidence="1">The sequence shown here is derived from an EMBL/GenBank/DDBJ whole genome shotgun (WGS) entry which is preliminary data.</text>
</comment>
<dbReference type="Gene3D" id="2.60.120.10">
    <property type="entry name" value="Jelly Rolls"/>
    <property type="match status" value="1"/>
</dbReference>
<dbReference type="InterPro" id="IPR010282">
    <property type="entry name" value="Uncharacterised_HutD/Ves"/>
</dbReference>
<keyword evidence="2" id="KW-1185">Reference proteome</keyword>
<dbReference type="STRING" id="1873176.BFN67_03095"/>
<gene>
    <name evidence="1" type="ORF">BFN67_03095</name>
</gene>
<dbReference type="EMBL" id="MDET01000012">
    <property type="protein sequence ID" value="OQM75905.1"/>
    <property type="molecule type" value="Genomic_DNA"/>
</dbReference>
<dbReference type="InterPro" id="IPR011051">
    <property type="entry name" value="RmlC_Cupin_sf"/>
</dbReference>
<organism evidence="1 2">
    <name type="scientific">Manganibacter manganicus</name>
    <dbReference type="NCBI Taxonomy" id="1873176"/>
    <lineage>
        <taxon>Bacteria</taxon>
        <taxon>Pseudomonadati</taxon>
        <taxon>Pseudomonadota</taxon>
        <taxon>Alphaproteobacteria</taxon>
        <taxon>Hyphomicrobiales</taxon>
        <taxon>Phyllobacteriaceae</taxon>
        <taxon>Manganibacter</taxon>
    </lineage>
</organism>
<dbReference type="Pfam" id="PF05962">
    <property type="entry name" value="HutD"/>
    <property type="match status" value="1"/>
</dbReference>
<dbReference type="InterPro" id="IPR014710">
    <property type="entry name" value="RmlC-like_jellyroll"/>
</dbReference>
<dbReference type="PANTHER" id="PTHR37943:SF1">
    <property type="entry name" value="PROTEIN VES"/>
    <property type="match status" value="1"/>
</dbReference>